<dbReference type="EMBL" id="MN740556">
    <property type="protein sequence ID" value="QHU33119.1"/>
    <property type="molecule type" value="Genomic_DNA"/>
</dbReference>
<dbReference type="AlphaFoldDB" id="A0A6C0LQU8"/>
<name>A0A6C0LQU8_9ZZZZ</name>
<proteinExistence type="predicted"/>
<evidence type="ECO:0000313" key="1">
    <source>
        <dbReference type="EMBL" id="QHU33119.1"/>
    </source>
</evidence>
<accession>A0A6C0LQU8</accession>
<organism evidence="1">
    <name type="scientific">viral metagenome</name>
    <dbReference type="NCBI Taxonomy" id="1070528"/>
    <lineage>
        <taxon>unclassified sequences</taxon>
        <taxon>metagenomes</taxon>
        <taxon>organismal metagenomes</taxon>
    </lineage>
</organism>
<sequence length="139" mass="17146">MRFNNINITCKKIDNVIDKMNEYFQDKFSEKILKNVLKTKFLYQDHYFLIYWNNKPYFDIQHIISILNLKQSYIKEKYNEFSNNICYYIWHKNEFNGYILRELIDEETMYSIIFSSNSKLSKSFKKKCFKNSFSIEKTR</sequence>
<reference evidence="1" key="1">
    <citation type="journal article" date="2020" name="Nature">
        <title>Giant virus diversity and host interactions through global metagenomics.</title>
        <authorList>
            <person name="Schulz F."/>
            <person name="Roux S."/>
            <person name="Paez-Espino D."/>
            <person name="Jungbluth S."/>
            <person name="Walsh D.A."/>
            <person name="Denef V.J."/>
            <person name="McMahon K.D."/>
            <person name="Konstantinidis K.T."/>
            <person name="Eloe-Fadrosh E.A."/>
            <person name="Kyrpides N.C."/>
            <person name="Woyke T."/>
        </authorList>
    </citation>
    <scope>NUCLEOTIDE SEQUENCE</scope>
    <source>
        <strain evidence="1">GVMAG-S-1014582-52</strain>
    </source>
</reference>
<protein>
    <submittedName>
        <fullName evidence="1">Uncharacterized protein</fullName>
    </submittedName>
</protein>